<dbReference type="Proteomes" id="UP001208567">
    <property type="component" value="Unassembled WGS sequence"/>
</dbReference>
<sequence>MRKRYFVIGCILIFIVSLVTVLCIHEREAHKDVCNLKVYKAILGCKVRPVKEMKMRVGENEYLIPLPKSAARVQDEIFVTRTTDLDEYFDKTLPASGWKRYDNFGDVHVIKNDNGKDTVLFLAKPYSKSYMMINYKSL</sequence>
<gene>
    <name evidence="1" type="ORF">bsdE14_24580</name>
</gene>
<dbReference type="EMBL" id="BRXR01000001">
    <property type="protein sequence ID" value="GLC31048.1"/>
    <property type="molecule type" value="Genomic_DNA"/>
</dbReference>
<organism evidence="1 2">
    <name type="scientific">Clostridium omnivorum</name>
    <dbReference type="NCBI Taxonomy" id="1604902"/>
    <lineage>
        <taxon>Bacteria</taxon>
        <taxon>Bacillati</taxon>
        <taxon>Bacillota</taxon>
        <taxon>Clostridia</taxon>
        <taxon>Eubacteriales</taxon>
        <taxon>Clostridiaceae</taxon>
        <taxon>Clostridium</taxon>
    </lineage>
</organism>
<evidence type="ECO:0008006" key="3">
    <source>
        <dbReference type="Google" id="ProtNLM"/>
    </source>
</evidence>
<proteinExistence type="predicted"/>
<evidence type="ECO:0000313" key="2">
    <source>
        <dbReference type="Proteomes" id="UP001208567"/>
    </source>
</evidence>
<comment type="caution">
    <text evidence="1">The sequence shown here is derived from an EMBL/GenBank/DDBJ whole genome shotgun (WGS) entry which is preliminary data.</text>
</comment>
<name>A0ABQ5N735_9CLOT</name>
<accession>A0ABQ5N735</accession>
<evidence type="ECO:0000313" key="1">
    <source>
        <dbReference type="EMBL" id="GLC31048.1"/>
    </source>
</evidence>
<keyword evidence="2" id="KW-1185">Reference proteome</keyword>
<protein>
    <recommendedName>
        <fullName evidence="3">Lipoprotein</fullName>
    </recommendedName>
</protein>
<dbReference type="RefSeq" id="WP_264850327.1">
    <property type="nucleotide sequence ID" value="NZ_BRXR01000001.1"/>
</dbReference>
<reference evidence="1 2" key="1">
    <citation type="journal article" date="2024" name="Int. J. Syst. Evol. Microbiol.">
        <title>Clostridium omnivorum sp. nov., isolated from anoxic soil under the treatment of reductive soil disinfestation.</title>
        <authorList>
            <person name="Ueki A."/>
            <person name="Tonouchi A."/>
            <person name="Kaku N."/>
            <person name="Honma S."/>
            <person name="Ueki K."/>
        </authorList>
    </citation>
    <scope>NUCLEOTIDE SEQUENCE [LARGE SCALE GENOMIC DNA]</scope>
    <source>
        <strain evidence="1 2">E14</strain>
    </source>
</reference>